<feature type="domain" description="Acetyl-coenzyme A synthetase N-terminal" evidence="8">
    <location>
        <begin position="41"/>
        <end position="101"/>
    </location>
</feature>
<evidence type="ECO:0000259" key="6">
    <source>
        <dbReference type="Pfam" id="PF00501"/>
    </source>
</evidence>
<keyword evidence="10" id="KW-1185">Reference proteome</keyword>
<evidence type="ECO:0000259" key="8">
    <source>
        <dbReference type="Pfam" id="PF16177"/>
    </source>
</evidence>
<evidence type="ECO:0000313" key="10">
    <source>
        <dbReference type="Proteomes" id="UP000663879"/>
    </source>
</evidence>
<dbReference type="SUPFAM" id="SSF56801">
    <property type="entry name" value="Acetyl-CoA synthetase-like"/>
    <property type="match status" value="1"/>
</dbReference>
<evidence type="ECO:0000259" key="7">
    <source>
        <dbReference type="Pfam" id="PF13193"/>
    </source>
</evidence>
<reference evidence="9" key="1">
    <citation type="submission" date="2021-02" db="EMBL/GenBank/DDBJ databases">
        <authorList>
            <person name="Nowell W R."/>
        </authorList>
    </citation>
    <scope>NUCLEOTIDE SEQUENCE</scope>
    <source>
        <strain evidence="9">Ploen Becks lab</strain>
    </source>
</reference>
<dbReference type="AlphaFoldDB" id="A0A813S2R6"/>
<evidence type="ECO:0000256" key="3">
    <source>
        <dbReference type="ARBA" id="ARBA00022741"/>
    </source>
</evidence>
<dbReference type="GO" id="GO:0005524">
    <property type="term" value="F:ATP binding"/>
    <property type="evidence" value="ECO:0007669"/>
    <property type="project" value="UniProtKB-UniRule"/>
</dbReference>
<organism evidence="9 10">
    <name type="scientific">Brachionus calyciflorus</name>
    <dbReference type="NCBI Taxonomy" id="104777"/>
    <lineage>
        <taxon>Eukaryota</taxon>
        <taxon>Metazoa</taxon>
        <taxon>Spiralia</taxon>
        <taxon>Gnathifera</taxon>
        <taxon>Rotifera</taxon>
        <taxon>Eurotatoria</taxon>
        <taxon>Monogononta</taxon>
        <taxon>Pseudotrocha</taxon>
        <taxon>Ploima</taxon>
        <taxon>Brachionidae</taxon>
        <taxon>Brachionus</taxon>
    </lineage>
</organism>
<dbReference type="InterPro" id="IPR000873">
    <property type="entry name" value="AMP-dep_synth/lig_dom"/>
</dbReference>
<dbReference type="InterPro" id="IPR042099">
    <property type="entry name" value="ANL_N_sf"/>
</dbReference>
<dbReference type="FunFam" id="3.40.50.12780:FF:000001">
    <property type="entry name" value="Acetyl-coenzyme A synthetase"/>
    <property type="match status" value="1"/>
</dbReference>
<dbReference type="NCBIfam" id="NF001208">
    <property type="entry name" value="PRK00174.1"/>
    <property type="match status" value="1"/>
</dbReference>
<evidence type="ECO:0000256" key="2">
    <source>
        <dbReference type="ARBA" id="ARBA00022598"/>
    </source>
</evidence>
<dbReference type="Proteomes" id="UP000663879">
    <property type="component" value="Unassembled WGS sequence"/>
</dbReference>
<dbReference type="PANTHER" id="PTHR24095:SF14">
    <property type="entry name" value="ACETYL-COENZYME A SYNTHETASE 1"/>
    <property type="match status" value="1"/>
</dbReference>
<dbReference type="GO" id="GO:0016208">
    <property type="term" value="F:AMP binding"/>
    <property type="evidence" value="ECO:0007669"/>
    <property type="project" value="InterPro"/>
</dbReference>
<dbReference type="Gene3D" id="3.30.300.30">
    <property type="match status" value="1"/>
</dbReference>
<keyword evidence="3 5" id="KW-0547">Nucleotide-binding</keyword>
<dbReference type="Pfam" id="PF00501">
    <property type="entry name" value="AMP-binding"/>
    <property type="match status" value="1"/>
</dbReference>
<proteinExistence type="inferred from homology"/>
<evidence type="ECO:0000256" key="4">
    <source>
        <dbReference type="ARBA" id="ARBA00022840"/>
    </source>
</evidence>
<comment type="catalytic activity">
    <reaction evidence="5">
        <text>acetate + ATP + CoA = acetyl-CoA + AMP + diphosphate</text>
        <dbReference type="Rhea" id="RHEA:23176"/>
        <dbReference type="ChEBI" id="CHEBI:30089"/>
        <dbReference type="ChEBI" id="CHEBI:30616"/>
        <dbReference type="ChEBI" id="CHEBI:33019"/>
        <dbReference type="ChEBI" id="CHEBI:57287"/>
        <dbReference type="ChEBI" id="CHEBI:57288"/>
        <dbReference type="ChEBI" id="CHEBI:456215"/>
        <dbReference type="EC" id="6.2.1.1"/>
    </reaction>
</comment>
<gene>
    <name evidence="9" type="ORF">OXX778_LOCUS6081</name>
</gene>
<dbReference type="GO" id="GO:0005739">
    <property type="term" value="C:mitochondrion"/>
    <property type="evidence" value="ECO:0007669"/>
    <property type="project" value="TreeGrafter"/>
</dbReference>
<dbReference type="OrthoDB" id="1706066at2759"/>
<dbReference type="Gene3D" id="3.40.50.12780">
    <property type="entry name" value="N-terminal domain of ligase-like"/>
    <property type="match status" value="1"/>
</dbReference>
<feature type="domain" description="AMP-dependent synthetase/ligase" evidence="6">
    <location>
        <begin position="105"/>
        <end position="495"/>
    </location>
</feature>
<dbReference type="PROSITE" id="PS00455">
    <property type="entry name" value="AMP_BINDING"/>
    <property type="match status" value="1"/>
</dbReference>
<comment type="similarity">
    <text evidence="1 5">Belongs to the ATP-dependent AMP-binding enzyme family.</text>
</comment>
<dbReference type="InterPro" id="IPR032387">
    <property type="entry name" value="ACAS_N"/>
</dbReference>
<dbReference type="InterPro" id="IPR020845">
    <property type="entry name" value="AMP-binding_CS"/>
</dbReference>
<evidence type="ECO:0000256" key="5">
    <source>
        <dbReference type="RuleBase" id="RU361147"/>
    </source>
</evidence>
<keyword evidence="2 5" id="KW-0436">Ligase</keyword>
<dbReference type="GO" id="GO:0003987">
    <property type="term" value="F:acetate-CoA ligase activity"/>
    <property type="evidence" value="ECO:0007669"/>
    <property type="project" value="UniProtKB-UniRule"/>
</dbReference>
<name>A0A813S2R6_9BILA</name>
<feature type="domain" description="AMP-binding enzyme C-terminal" evidence="7">
    <location>
        <begin position="552"/>
        <end position="631"/>
    </location>
</feature>
<accession>A0A813S2R6</accession>
<evidence type="ECO:0000256" key="1">
    <source>
        <dbReference type="ARBA" id="ARBA00006432"/>
    </source>
</evidence>
<keyword evidence="4 5" id="KW-0067">ATP-binding</keyword>
<dbReference type="CDD" id="cd05966">
    <property type="entry name" value="ACS"/>
    <property type="match status" value="1"/>
</dbReference>
<comment type="caution">
    <text evidence="9">The sequence shown here is derived from an EMBL/GenBank/DDBJ whole genome shotgun (WGS) entry which is preliminary data.</text>
</comment>
<dbReference type="EMBL" id="CAJNOC010000699">
    <property type="protein sequence ID" value="CAF0793271.1"/>
    <property type="molecule type" value="Genomic_DNA"/>
</dbReference>
<dbReference type="InterPro" id="IPR025110">
    <property type="entry name" value="AMP-bd_C"/>
</dbReference>
<dbReference type="Pfam" id="PF16177">
    <property type="entry name" value="ACAS_N"/>
    <property type="match status" value="1"/>
</dbReference>
<dbReference type="EC" id="6.2.1.1" evidence="5"/>
<dbReference type="NCBIfam" id="TIGR02188">
    <property type="entry name" value="Ac_CoA_lig_AcsA"/>
    <property type="match status" value="1"/>
</dbReference>
<dbReference type="InterPro" id="IPR011904">
    <property type="entry name" value="Ac_CoA_lig"/>
</dbReference>
<protein>
    <recommendedName>
        <fullName evidence="5">Acetyl-coenzyme A synthetase</fullName>
        <ecNumber evidence="5">6.2.1.1</ecNumber>
    </recommendedName>
</protein>
<dbReference type="GO" id="GO:0019427">
    <property type="term" value="P:acetyl-CoA biosynthetic process from acetate"/>
    <property type="evidence" value="ECO:0007669"/>
    <property type="project" value="InterPro"/>
</dbReference>
<sequence>MLKLKNLSLKISPNLSLNQLRYFLTAKFPELKEFPKSIQSYQDLHKYSVDNSDHFWGTLAKNRLEWYEPFEKVNNNAKFSDLNKYNAQWFLNGKLNVSVNCVDRHYLKNPNKVALIWEKDEPGTHETVTYEQLYKLMNKMANLLKSCGVQKGDRVAIYLPTCTMVVACMMACARIGAVHSVVFAGFSAESLASRINDSECKIVITANQSVRGGKTIDLKKTVDAAVKQSPTIKNVLVYKRTNNKFNRNPDKDIIIDEVLDELSPECAPEIMDANDPLFMLYTSGSTGKPKGLVHAQAGYILQTAFSHQIAFDYDQNDVFGCLADVGWITGHTYIVYAPLCNGGTTVLFESSPIYPNPSRYWETIQRLKINQLYIAPTSIRLLIKNGDEWLKNYDRSSLKLLGSVGEPINHEAWHWYYDVIGDKRCKIIDTWWQTETGSMMIAPLPCGQNDVIKPAMAMRPFFGIDAVLLDERGQERDLTNAEGILCIKKPWPSMARTIYGDHQRFIDTYLKPFPGYYFTGDGAQTDENRHFQITGRVDDVINVSGHRIGTAEVEDVLDESHHVSESAVVGFPHETLGEGIFAFITLRKNDVYNEDELINELKTLVKSKIAAYAVPHYFLIVSNLPKTRSGKIMRRILRKIASDKFNEMGDTSTLFDPSLLDEIVAKYKSLKGMQ</sequence>
<dbReference type="Pfam" id="PF13193">
    <property type="entry name" value="AMP-binding_C"/>
    <property type="match status" value="1"/>
</dbReference>
<dbReference type="PANTHER" id="PTHR24095">
    <property type="entry name" value="ACETYL-COENZYME A SYNTHETASE"/>
    <property type="match status" value="1"/>
</dbReference>
<dbReference type="InterPro" id="IPR045851">
    <property type="entry name" value="AMP-bd_C_sf"/>
</dbReference>
<evidence type="ECO:0000313" key="9">
    <source>
        <dbReference type="EMBL" id="CAF0793271.1"/>
    </source>
</evidence>